<protein>
    <recommendedName>
        <fullName evidence="3">DUF3800 domain-containing protein</fullName>
    </recommendedName>
</protein>
<evidence type="ECO:0000313" key="1">
    <source>
        <dbReference type="EMBL" id="QSR28764.1"/>
    </source>
</evidence>
<dbReference type="InterPro" id="IPR024524">
    <property type="entry name" value="DUF3800"/>
</dbReference>
<reference evidence="1 2" key="1">
    <citation type="submission" date="2017-06" db="EMBL/GenBank/DDBJ databases">
        <title>Complete Genome Sequence of the Soil Carbazole-Degrading Bacterium Nocardioides aromaticivorans IC177.</title>
        <authorList>
            <person name="Vejarano F."/>
            <person name="Suzuki-Minakuchi C."/>
            <person name="Ohtsubo Y."/>
            <person name="Tsuda M."/>
            <person name="Okada K."/>
            <person name="Nojiri H."/>
        </authorList>
    </citation>
    <scope>NUCLEOTIDE SEQUENCE [LARGE SCALE GENOMIC DNA]</scope>
    <source>
        <strain evidence="1 2">IC177</strain>
    </source>
</reference>
<dbReference type="Proteomes" id="UP000662818">
    <property type="component" value="Chromosome"/>
</dbReference>
<dbReference type="RefSeq" id="WP_207007613.1">
    <property type="nucleotide sequence ID" value="NZ_CP022295.1"/>
</dbReference>
<accession>A0ABX7PSG9</accession>
<organism evidence="1 2">
    <name type="scientific">Nocardioides aromaticivorans</name>
    <dbReference type="NCBI Taxonomy" id="200618"/>
    <lineage>
        <taxon>Bacteria</taxon>
        <taxon>Bacillati</taxon>
        <taxon>Actinomycetota</taxon>
        <taxon>Actinomycetes</taxon>
        <taxon>Propionibacteriales</taxon>
        <taxon>Nocardioidaceae</taxon>
        <taxon>Nocardioides</taxon>
    </lineage>
</organism>
<evidence type="ECO:0000313" key="2">
    <source>
        <dbReference type="Proteomes" id="UP000662818"/>
    </source>
</evidence>
<sequence length="341" mass="37942">MTLEVACDESGSEGENLAGAASRVFAHASTTLSMQEATELVDHVRRSCGVTTDEVKSTTLLAPRNREVLTDLFAPAGALDGRCAVMLADKEFFLVAKIIDLLVEESAHERGEDMYWNRKAVRLARSLHQDGQRALGVDHWNELLQAFNSLVRTMQRKGSKTTVEEFFEVVDRCRTRSHRRKVDDALNLINNARPFAERFRERLGDDTTAPDLDPIVPGVVEAARHWYHLHRQHVVIHHDHQSIFTEQLIDQLIHSSNYPMHEFSLLTGGPVRLDAIHLVDSRDDPRIQVADWVAGFARSQAAAVLSSGAAPHSGLRCLILPASPWSDAVSWEAMTGSPPPP</sequence>
<dbReference type="Pfam" id="PF12686">
    <property type="entry name" value="DUF3800"/>
    <property type="match status" value="1"/>
</dbReference>
<name>A0ABX7PSG9_9ACTN</name>
<keyword evidence="2" id="KW-1185">Reference proteome</keyword>
<dbReference type="EMBL" id="CP022295">
    <property type="protein sequence ID" value="QSR28764.1"/>
    <property type="molecule type" value="Genomic_DNA"/>
</dbReference>
<proteinExistence type="predicted"/>
<evidence type="ECO:0008006" key="3">
    <source>
        <dbReference type="Google" id="ProtNLM"/>
    </source>
</evidence>
<gene>
    <name evidence="1" type="ORF">CFH99_24385</name>
</gene>